<dbReference type="Pfam" id="PF13561">
    <property type="entry name" value="adh_short_C2"/>
    <property type="match status" value="1"/>
</dbReference>
<dbReference type="RefSeq" id="WP_115939246.1">
    <property type="nucleotide sequence ID" value="NZ_QRDW01000016.1"/>
</dbReference>
<comment type="function">
    <text evidence="1">Catalyzes the NADPH-dependent reduction of beta-ketoacyl-ACP substrates to beta-hydroxyacyl-ACP products, the first reductive step in the elongation cycle of fatty acid biosynthesis.</text>
</comment>
<dbReference type="CDD" id="cd05333">
    <property type="entry name" value="BKR_SDR_c"/>
    <property type="match status" value="1"/>
</dbReference>
<evidence type="ECO:0000256" key="2">
    <source>
        <dbReference type="ARBA" id="ARBA00006484"/>
    </source>
</evidence>
<dbReference type="AlphaFoldDB" id="A0A3D9H3W9"/>
<dbReference type="InterPro" id="IPR020904">
    <property type="entry name" value="Sc_DH/Rdtase_CS"/>
</dbReference>
<dbReference type="InterPro" id="IPR002347">
    <property type="entry name" value="SDR_fam"/>
</dbReference>
<feature type="domain" description="Ketoreductase" evidence="8">
    <location>
        <begin position="6"/>
        <end position="219"/>
    </location>
</feature>
<name>A0A3D9H3W9_9PROT</name>
<dbReference type="PANTHER" id="PTHR42879">
    <property type="entry name" value="3-OXOACYL-(ACYL-CARRIER-PROTEIN) REDUCTASE"/>
    <property type="match status" value="1"/>
</dbReference>
<keyword evidence="4" id="KW-0521">NADP</keyword>
<gene>
    <name evidence="9" type="ORF">DFP90_11634</name>
</gene>
<evidence type="ECO:0000256" key="4">
    <source>
        <dbReference type="ARBA" id="ARBA00022857"/>
    </source>
</evidence>
<dbReference type="PANTHER" id="PTHR42879:SF2">
    <property type="entry name" value="3-OXOACYL-[ACYL-CARRIER-PROTEIN] REDUCTASE FABG"/>
    <property type="match status" value="1"/>
</dbReference>
<comment type="caution">
    <text evidence="9">The sequence shown here is derived from an EMBL/GenBank/DDBJ whole genome shotgun (WGS) entry which is preliminary data.</text>
</comment>
<evidence type="ECO:0000313" key="9">
    <source>
        <dbReference type="EMBL" id="RED44193.1"/>
    </source>
</evidence>
<dbReference type="InterPro" id="IPR057326">
    <property type="entry name" value="KR_dom"/>
</dbReference>
<dbReference type="PROSITE" id="PS00061">
    <property type="entry name" value="ADH_SHORT"/>
    <property type="match status" value="1"/>
</dbReference>
<proteinExistence type="inferred from homology"/>
<evidence type="ECO:0000256" key="5">
    <source>
        <dbReference type="ARBA" id="ARBA00023002"/>
    </source>
</evidence>
<dbReference type="SUPFAM" id="SSF51735">
    <property type="entry name" value="NAD(P)-binding Rossmann-fold domains"/>
    <property type="match status" value="1"/>
</dbReference>
<evidence type="ECO:0000259" key="8">
    <source>
        <dbReference type="SMART" id="SM00822"/>
    </source>
</evidence>
<evidence type="ECO:0000256" key="1">
    <source>
        <dbReference type="ARBA" id="ARBA00002607"/>
    </source>
</evidence>
<comment type="similarity">
    <text evidence="2">Belongs to the short-chain dehydrogenases/reductases (SDR) family.</text>
</comment>
<evidence type="ECO:0000313" key="10">
    <source>
        <dbReference type="Proteomes" id="UP000256845"/>
    </source>
</evidence>
<dbReference type="InterPro" id="IPR036291">
    <property type="entry name" value="NAD(P)-bd_dom_sf"/>
</dbReference>
<protein>
    <recommendedName>
        <fullName evidence="3">3-oxoacyl-[acyl-carrier-protein] reductase FabG</fullName>
    </recommendedName>
    <alternativeName>
        <fullName evidence="6">Beta-ketoacyl-ACP reductase</fullName>
    </alternativeName>
</protein>
<dbReference type="GO" id="GO:0032787">
    <property type="term" value="P:monocarboxylic acid metabolic process"/>
    <property type="evidence" value="ECO:0007669"/>
    <property type="project" value="UniProtKB-ARBA"/>
</dbReference>
<dbReference type="NCBIfam" id="NF009466">
    <property type="entry name" value="PRK12826.1-2"/>
    <property type="match status" value="1"/>
</dbReference>
<dbReference type="PRINTS" id="PR00081">
    <property type="entry name" value="GDHRDH"/>
</dbReference>
<dbReference type="FunFam" id="3.40.50.720:FF:000115">
    <property type="entry name" value="3-oxoacyl-[acyl-carrier-protein] reductase FabG"/>
    <property type="match status" value="1"/>
</dbReference>
<dbReference type="GO" id="GO:0004316">
    <property type="term" value="F:3-oxoacyl-[acyl-carrier-protein] reductase (NADPH) activity"/>
    <property type="evidence" value="ECO:0007669"/>
    <property type="project" value="UniProtKB-EC"/>
</dbReference>
<organism evidence="9 10">
    <name type="scientific">Aestuariispira insulae</name>
    <dbReference type="NCBI Taxonomy" id="1461337"/>
    <lineage>
        <taxon>Bacteria</taxon>
        <taxon>Pseudomonadati</taxon>
        <taxon>Pseudomonadota</taxon>
        <taxon>Alphaproteobacteria</taxon>
        <taxon>Rhodospirillales</taxon>
        <taxon>Kiloniellaceae</taxon>
        <taxon>Aestuariispira</taxon>
    </lineage>
</organism>
<dbReference type="NCBIfam" id="NF005559">
    <property type="entry name" value="PRK07231.1"/>
    <property type="match status" value="1"/>
</dbReference>
<dbReference type="InterPro" id="IPR050259">
    <property type="entry name" value="SDR"/>
</dbReference>
<evidence type="ECO:0000256" key="3">
    <source>
        <dbReference type="ARBA" id="ARBA00017650"/>
    </source>
</evidence>
<dbReference type="Gene3D" id="3.40.50.720">
    <property type="entry name" value="NAD(P)-binding Rossmann-like Domain"/>
    <property type="match status" value="1"/>
</dbReference>
<dbReference type="EMBL" id="QRDW01000016">
    <property type="protein sequence ID" value="RED44193.1"/>
    <property type="molecule type" value="Genomic_DNA"/>
</dbReference>
<dbReference type="OrthoDB" id="9804774at2"/>
<keyword evidence="5" id="KW-0560">Oxidoreductase</keyword>
<comment type="catalytic activity">
    <reaction evidence="7">
        <text>a (3R)-hydroxyacyl-[ACP] + NADP(+) = a 3-oxoacyl-[ACP] + NADPH + H(+)</text>
        <dbReference type="Rhea" id="RHEA:17397"/>
        <dbReference type="Rhea" id="RHEA-COMP:9916"/>
        <dbReference type="Rhea" id="RHEA-COMP:9945"/>
        <dbReference type="ChEBI" id="CHEBI:15378"/>
        <dbReference type="ChEBI" id="CHEBI:57783"/>
        <dbReference type="ChEBI" id="CHEBI:58349"/>
        <dbReference type="ChEBI" id="CHEBI:78776"/>
        <dbReference type="ChEBI" id="CHEBI:78827"/>
        <dbReference type="EC" id="1.1.1.100"/>
    </reaction>
</comment>
<dbReference type="SMART" id="SM00822">
    <property type="entry name" value="PKS_KR"/>
    <property type="match status" value="1"/>
</dbReference>
<sequence length="247" mass="26462">MKFEGKTALVTGGSRGIGAAVVKRLAREGAHVYVNYRRGKRDADNLAAELAEEGLTVSLLPFDVANQQAVEDAMAQILSERGNIDLLVNNAGITRDAFVAMMPQDAWDQVLQTDLTAPFLTCRAAAKTMMRQQSGAIVNISSTTAVSGRPGQSNYAAAKGGVIALTRTLALELAKYGIRANCVIPGFVETDMLKTLSPKHKKEYLGYIPNGRFGQPEEIANAVTFLLSDEASYIQGQTLTVDGGMIH</sequence>
<accession>A0A3D9H3W9</accession>
<dbReference type="PRINTS" id="PR00080">
    <property type="entry name" value="SDRFAMILY"/>
</dbReference>
<reference evidence="9 10" key="1">
    <citation type="submission" date="2018-07" db="EMBL/GenBank/DDBJ databases">
        <title>Genomic Encyclopedia of Type Strains, Phase III (KMG-III): the genomes of soil and plant-associated and newly described type strains.</title>
        <authorList>
            <person name="Whitman W."/>
        </authorList>
    </citation>
    <scope>NUCLEOTIDE SEQUENCE [LARGE SCALE GENOMIC DNA]</scope>
    <source>
        <strain evidence="9 10">CECT 8488</strain>
    </source>
</reference>
<evidence type="ECO:0000256" key="6">
    <source>
        <dbReference type="ARBA" id="ARBA00029899"/>
    </source>
</evidence>
<dbReference type="Proteomes" id="UP000256845">
    <property type="component" value="Unassembled WGS sequence"/>
</dbReference>
<keyword evidence="10" id="KW-1185">Reference proteome</keyword>
<evidence type="ECO:0000256" key="7">
    <source>
        <dbReference type="ARBA" id="ARBA00048508"/>
    </source>
</evidence>